<dbReference type="PANTHER" id="PTHR42901">
    <property type="entry name" value="ALCOHOL DEHYDROGENASE"/>
    <property type="match status" value="1"/>
</dbReference>
<dbReference type="OrthoDB" id="1933717at2759"/>
<dbReference type="Pfam" id="PF00106">
    <property type="entry name" value="adh_short"/>
    <property type="match status" value="1"/>
</dbReference>
<name>G9MXP0_HYPVG</name>
<dbReference type="GeneID" id="25791090"/>
<evidence type="ECO:0000313" key="5">
    <source>
        <dbReference type="EMBL" id="EHK20652.1"/>
    </source>
</evidence>
<dbReference type="SUPFAM" id="SSF51735">
    <property type="entry name" value="NAD(P)-binding Rossmann-fold domains"/>
    <property type="match status" value="1"/>
</dbReference>
<dbReference type="CDD" id="cd05233">
    <property type="entry name" value="SDR_c"/>
    <property type="match status" value="1"/>
</dbReference>
<feature type="coiled-coil region" evidence="3">
    <location>
        <begin position="179"/>
        <end position="213"/>
    </location>
</feature>
<dbReference type="GO" id="GO:0016491">
    <property type="term" value="F:oxidoreductase activity"/>
    <property type="evidence" value="ECO:0007669"/>
    <property type="project" value="UniProtKB-KW"/>
</dbReference>
<dbReference type="Proteomes" id="UP000007115">
    <property type="component" value="Unassembled WGS sequence"/>
</dbReference>
<accession>G9MXP0</accession>
<dbReference type="VEuPathDB" id="FungiDB:TRIVIDRAFT_216312"/>
<evidence type="ECO:0000256" key="1">
    <source>
        <dbReference type="ARBA" id="ARBA00006484"/>
    </source>
</evidence>
<dbReference type="PANTHER" id="PTHR42901:SF1">
    <property type="entry name" value="ALCOHOL DEHYDROGENASE"/>
    <property type="match status" value="1"/>
</dbReference>
<dbReference type="InterPro" id="IPR002347">
    <property type="entry name" value="SDR_fam"/>
</dbReference>
<dbReference type="RefSeq" id="XP_013954849.1">
    <property type="nucleotide sequence ID" value="XM_014099374.1"/>
</dbReference>
<reference evidence="5 6" key="1">
    <citation type="journal article" date="2011" name="Genome Biol.">
        <title>Comparative genome sequence analysis underscores mycoparasitism as the ancestral life style of Trichoderma.</title>
        <authorList>
            <person name="Kubicek C.P."/>
            <person name="Herrera-Estrella A."/>
            <person name="Seidl-Seiboth V."/>
            <person name="Martinez D.A."/>
            <person name="Druzhinina I.S."/>
            <person name="Thon M."/>
            <person name="Zeilinger S."/>
            <person name="Casas-Flores S."/>
            <person name="Horwitz B.A."/>
            <person name="Mukherjee P.K."/>
            <person name="Mukherjee M."/>
            <person name="Kredics L."/>
            <person name="Alcaraz L.D."/>
            <person name="Aerts A."/>
            <person name="Antal Z."/>
            <person name="Atanasova L."/>
            <person name="Cervantes-Badillo M.G."/>
            <person name="Challacombe J."/>
            <person name="Chertkov O."/>
            <person name="McCluskey K."/>
            <person name="Coulpier F."/>
            <person name="Deshpande N."/>
            <person name="von Doehren H."/>
            <person name="Ebbole D.J."/>
            <person name="Esquivel-Naranjo E.U."/>
            <person name="Fekete E."/>
            <person name="Flipphi M."/>
            <person name="Glaser F."/>
            <person name="Gomez-Rodriguez E.Y."/>
            <person name="Gruber S."/>
            <person name="Han C."/>
            <person name="Henrissat B."/>
            <person name="Hermosa R."/>
            <person name="Hernandez-Onate M."/>
            <person name="Karaffa L."/>
            <person name="Kosti I."/>
            <person name="Le Crom S."/>
            <person name="Lindquist E."/>
            <person name="Lucas S."/>
            <person name="Luebeck M."/>
            <person name="Luebeck P.S."/>
            <person name="Margeot A."/>
            <person name="Metz B."/>
            <person name="Misra M."/>
            <person name="Nevalainen H."/>
            <person name="Omann M."/>
            <person name="Packer N."/>
            <person name="Perrone G."/>
            <person name="Uresti-Rivera E.E."/>
            <person name="Salamov A."/>
            <person name="Schmoll M."/>
            <person name="Seiboth B."/>
            <person name="Shapiro H."/>
            <person name="Sukno S."/>
            <person name="Tamayo-Ramos J.A."/>
            <person name="Tisch D."/>
            <person name="Wiest A."/>
            <person name="Wilkinson H.H."/>
            <person name="Zhang M."/>
            <person name="Coutinho P.M."/>
            <person name="Kenerley C.M."/>
            <person name="Monte E."/>
            <person name="Baker S.E."/>
            <person name="Grigoriev I.V."/>
        </authorList>
    </citation>
    <scope>NUCLEOTIDE SEQUENCE [LARGE SCALE GENOMIC DNA]</scope>
    <source>
        <strain evidence="6">Gv29-8 / FGSC 10586</strain>
    </source>
</reference>
<organism evidence="5 6">
    <name type="scientific">Hypocrea virens (strain Gv29-8 / FGSC 10586)</name>
    <name type="common">Gliocladium virens</name>
    <name type="synonym">Trichoderma virens</name>
    <dbReference type="NCBI Taxonomy" id="413071"/>
    <lineage>
        <taxon>Eukaryota</taxon>
        <taxon>Fungi</taxon>
        <taxon>Dikarya</taxon>
        <taxon>Ascomycota</taxon>
        <taxon>Pezizomycotina</taxon>
        <taxon>Sordariomycetes</taxon>
        <taxon>Hypocreomycetidae</taxon>
        <taxon>Hypocreales</taxon>
        <taxon>Hypocreaceae</taxon>
        <taxon>Trichoderma</taxon>
    </lineage>
</organism>
<dbReference type="PRINTS" id="PR00081">
    <property type="entry name" value="GDHRDH"/>
</dbReference>
<feature type="domain" description="Ketoreductase" evidence="4">
    <location>
        <begin position="32"/>
        <end position="262"/>
    </location>
</feature>
<comment type="caution">
    <text evidence="5">The sequence shown here is derived from an EMBL/GenBank/DDBJ whole genome shotgun (WGS) entry which is preliminary data.</text>
</comment>
<proteinExistence type="inferred from homology"/>
<dbReference type="InterPro" id="IPR057326">
    <property type="entry name" value="KR_dom"/>
</dbReference>
<sequence length="367" mass="40553">MSAPVLSYTKEVYRQTYKDIDPTLSGLSTEGKVVLITGASGDIGRATAVAFAASRPKALVLLGRSEEKLQETKKSVEASQKAVTLKLYTADLCIDKDTFEIFEEVKKTFGRIDVLVHCAGILPTVVPLAKANPTTFIDGYKTTIVGTLVTAQAFLRVNETAQEAYQKKLENFQELDTALKTAKESGEAETAQLEQLKKQCQEAKQALRHKDITFINVTTAGIVYPPFHGMGAYVSSKMAAVKLLECFAAENKCVRLHNVHPGFLRTAMSEKLSKTMQLPFKYDDISLTSDFLVWIASPEAEFLDGRLVFAAWDVKQLKARQNFIIGEKPGTEELCLGFKGFPRYENGILLDGLEEESEAEKQIETTS</sequence>
<comment type="similarity">
    <text evidence="1">Belongs to the short-chain dehydrogenases/reductases (SDR) family.</text>
</comment>
<protein>
    <recommendedName>
        <fullName evidence="4">Ketoreductase domain-containing protein</fullName>
    </recommendedName>
</protein>
<evidence type="ECO:0000313" key="6">
    <source>
        <dbReference type="Proteomes" id="UP000007115"/>
    </source>
</evidence>
<dbReference type="STRING" id="413071.G9MXP0"/>
<dbReference type="EMBL" id="ABDF02000078">
    <property type="protein sequence ID" value="EHK20652.1"/>
    <property type="molecule type" value="Genomic_DNA"/>
</dbReference>
<evidence type="ECO:0000259" key="4">
    <source>
        <dbReference type="SMART" id="SM00822"/>
    </source>
</evidence>
<dbReference type="OMA" id="ADFLVWI"/>
<dbReference type="SMART" id="SM00822">
    <property type="entry name" value="PKS_KR"/>
    <property type="match status" value="1"/>
</dbReference>
<dbReference type="AlphaFoldDB" id="G9MXP0"/>
<keyword evidence="2" id="KW-0560">Oxidoreductase</keyword>
<keyword evidence="3" id="KW-0175">Coiled coil</keyword>
<evidence type="ECO:0000256" key="3">
    <source>
        <dbReference type="SAM" id="Coils"/>
    </source>
</evidence>
<dbReference type="HOGENOM" id="CLU_010194_8_2_1"/>
<dbReference type="InParanoid" id="G9MXP0"/>
<dbReference type="Gene3D" id="3.40.50.720">
    <property type="entry name" value="NAD(P)-binding Rossmann-like Domain"/>
    <property type="match status" value="1"/>
</dbReference>
<gene>
    <name evidence="5" type="ORF">TRIVIDRAFT_216312</name>
</gene>
<evidence type="ECO:0000256" key="2">
    <source>
        <dbReference type="ARBA" id="ARBA00023002"/>
    </source>
</evidence>
<dbReference type="InterPro" id="IPR036291">
    <property type="entry name" value="NAD(P)-bd_dom_sf"/>
</dbReference>
<keyword evidence="6" id="KW-1185">Reference proteome</keyword>
<dbReference type="eggNOG" id="KOG0725">
    <property type="taxonomic scope" value="Eukaryota"/>
</dbReference>